<evidence type="ECO:0000313" key="3">
    <source>
        <dbReference type="EMBL" id="VTZ80836.1"/>
    </source>
</evidence>
<sequence>MAMPLNCLKKTHGSLPYNINHKILGNLYKINTNATKNGIKTEIINEKESYKLTQNIDPGNIEYKYCSYLKPMEIKGIKRADRKFDYNSSYVFMKKQNDFKDDLSKASLLTKYLYNGMKIPLPPKRYKLSEYVDVRIDMFSPIIVCSVICLPFFFTGFMWSVPQGGSGH</sequence>
<dbReference type="OMA" id="DRKFDYN"/>
<reference evidence="2" key="3">
    <citation type="submission" date="2014-05" db="EMBL/GenBank/DDBJ databases">
        <authorList>
            <person name="Aslett A.Martin."/>
            <person name="De Silva Nishadi"/>
        </authorList>
    </citation>
    <scope>NUCLEOTIDE SEQUENCE</scope>
    <source>
        <strain evidence="2">YM</strain>
    </source>
</reference>
<dbReference type="VEuPathDB" id="PlasmoDB:PYYM_1342800"/>
<dbReference type="VEuPathDB" id="PlasmoDB:PY17X_1345800"/>
<evidence type="ECO:0000256" key="1">
    <source>
        <dbReference type="SAM" id="Phobius"/>
    </source>
</evidence>
<organism evidence="2 5">
    <name type="scientific">Plasmodium yoelii</name>
    <dbReference type="NCBI Taxonomy" id="5861"/>
    <lineage>
        <taxon>Eukaryota</taxon>
        <taxon>Sar</taxon>
        <taxon>Alveolata</taxon>
        <taxon>Apicomplexa</taxon>
        <taxon>Aconoidasida</taxon>
        <taxon>Haemosporida</taxon>
        <taxon>Plasmodiidae</taxon>
        <taxon>Plasmodium</taxon>
        <taxon>Plasmodium (Vinckeia)</taxon>
    </lineage>
</organism>
<gene>
    <name evidence="3" type="ORF">PY17X_1345800</name>
    <name evidence="2" type="ORF">PYYM_1342800</name>
</gene>
<evidence type="ECO:0000313" key="2">
    <source>
        <dbReference type="EMBL" id="CDU20078.1"/>
    </source>
</evidence>
<feature type="transmembrane region" description="Helical" evidence="1">
    <location>
        <begin position="138"/>
        <end position="159"/>
    </location>
</feature>
<reference evidence="3" key="4">
    <citation type="submission" date="2019-05" db="EMBL/GenBank/DDBJ databases">
        <authorList>
            <consortium name="Pathogen Informatics"/>
        </authorList>
    </citation>
    <scope>NUCLEOTIDE SEQUENCE</scope>
    <source>
        <strain evidence="3">17X</strain>
    </source>
</reference>
<proteinExistence type="predicted"/>
<name>A0A078KKZ2_PLAYE</name>
<reference evidence="4 5" key="1">
    <citation type="journal article" date="2014" name="BMC Biol.">
        <title>A comprehensive evaluation of rodent malaria parasite genomes and gene expression.</title>
        <authorList>
            <person name="Otto T.D."/>
            <person name="Bohme U."/>
            <person name="Jackson A.P."/>
            <person name="Hunt M."/>
            <person name="Franke-Fayard B."/>
            <person name="Hoeijmakers W.A."/>
            <person name="Religa A.A."/>
            <person name="Robertson L."/>
            <person name="Sanders M."/>
            <person name="Ogun S.A."/>
            <person name="Cunningham D."/>
            <person name="Erhart A."/>
            <person name="Billker O."/>
            <person name="Khan S.M."/>
            <person name="Stunnenberg H.G."/>
            <person name="Langhorne J."/>
            <person name="Holder A.A."/>
            <person name="Waters A.P."/>
            <person name="Newbold C.I."/>
            <person name="Pain A."/>
            <person name="Berriman M."/>
            <person name="Janse C.J."/>
        </authorList>
    </citation>
    <scope>NUCLEOTIDE SEQUENCE [LARGE SCALE GENOMIC DNA]</scope>
    <source>
        <strain evidence="3 4">17X</strain>
        <strain evidence="2 5">YM</strain>
    </source>
</reference>
<dbReference type="KEGG" id="pyo:PY17X_1345800"/>
<dbReference type="VEuPathDB" id="PlasmoDB:PY02849"/>
<dbReference type="AlphaFoldDB" id="A0A078KKZ2"/>
<keyword evidence="1" id="KW-0472">Membrane</keyword>
<dbReference type="Proteomes" id="UP000072874">
    <property type="component" value="Chromosome 13"/>
</dbReference>
<accession>A0A078KKZ2</accession>
<dbReference type="EMBL" id="LK934641">
    <property type="protein sequence ID" value="CDU20078.1"/>
    <property type="molecule type" value="Genomic_DNA"/>
</dbReference>
<dbReference type="EMBL" id="LM993667">
    <property type="protein sequence ID" value="VTZ80836.1"/>
    <property type="molecule type" value="Genomic_DNA"/>
</dbReference>
<dbReference type="OrthoDB" id="390899at2759"/>
<evidence type="ECO:0000313" key="4">
    <source>
        <dbReference type="Proteomes" id="UP000072874"/>
    </source>
</evidence>
<keyword evidence="1" id="KW-0812">Transmembrane</keyword>
<protein>
    <submittedName>
        <fullName evidence="2">Uncharacterized protein</fullName>
    </submittedName>
</protein>
<keyword evidence="1" id="KW-1133">Transmembrane helix</keyword>
<dbReference type="VEuPathDB" id="PlasmoDB:Py17XNL_001303310"/>
<dbReference type="RefSeq" id="XP_022813672.1">
    <property type="nucleotide sequence ID" value="XM_022957217.1"/>
</dbReference>
<dbReference type="GeneID" id="3830005"/>
<dbReference type="Proteomes" id="UP000072904">
    <property type="component" value="Chromosome 13"/>
</dbReference>
<reference evidence="3" key="2">
    <citation type="submission" date="2014-05" db="EMBL/GenBank/DDBJ databases">
        <authorList>
            <person name="Aslett M.A."/>
            <person name="De Silva N."/>
        </authorList>
    </citation>
    <scope>NUCLEOTIDE SEQUENCE</scope>
    <source>
        <strain evidence="3">17X</strain>
    </source>
</reference>
<evidence type="ECO:0000313" key="5">
    <source>
        <dbReference type="Proteomes" id="UP000072904"/>
    </source>
</evidence>